<evidence type="ECO:0000256" key="8">
    <source>
        <dbReference type="SAM" id="SignalP"/>
    </source>
</evidence>
<keyword evidence="5" id="KW-0560">Oxidoreductase</keyword>
<evidence type="ECO:0000256" key="3">
    <source>
        <dbReference type="ARBA" id="ARBA00022729"/>
    </source>
</evidence>
<evidence type="ECO:0000256" key="2">
    <source>
        <dbReference type="ARBA" id="ARBA00022723"/>
    </source>
</evidence>
<dbReference type="InterPro" id="IPR006620">
    <property type="entry name" value="Pro_4_hyd_alph"/>
</dbReference>
<dbReference type="Gene3D" id="2.60.120.330">
    <property type="entry name" value="B-lactam Antibiotic, Isopenicillin N Synthase, Chain"/>
    <property type="match status" value="1"/>
</dbReference>
<proteinExistence type="predicted"/>
<dbReference type="PANTHER" id="PTHR10869:SF246">
    <property type="entry name" value="TRANSMEMBRANE PROLYL 4-HYDROXYLASE"/>
    <property type="match status" value="1"/>
</dbReference>
<sequence>MLSFPSLLLLLALLRSSAPLSAPPASLATPASLLRSAVSVSRLLDEACAKPLHPGPPPPSFELADLLSGEAKDEISEALREHTFVVLTPPAAPDDSFASLPSSLASSLREKALSCLFELPPAEMLSLAGPQMAYPNFPQSTVGLSSGGGNDFLDFRFPNPPDRASPVLPRLPPLQDAAQDLACCLSLVGAKLLESLPAPPGIAPLPDLCDLCDLSALRPLDPPEPQLSNTVLRLAHYPPGPVEVTFGAHTDTAFLTLIPLTSPAGLEAYSPSLSSWTPLEARHPPGSVAALSGELLHAVTCGEFRACAHRVVKGQARRVSSPLLLRHRPGGEAGGRPLQEVWEGMQFGGRSTGEMERELGEMERELGEMEKGASPPRRPPAPPTPAPAPPPVLPDYNFRSPSALPIFFSSLSPSSPPPTVLSRSPLLLQYDDLLPPAATAEILAHAKTLGALSSTVLQPSSPTASLDSVRSSTTAWLSHSETPALSLLSSLLSSITSLPLSHCERFQLARYKPGQRYAPHVDHLDSMNGLACGGRVRTAIFYLNGGGGLEGGRTAFPELGVSVEPRAGRAIVFDNVRVPVAFEGRFECEGDGRSVHAGEPVEGGEKFIVTLWAHPAPVS</sequence>
<evidence type="ECO:0000256" key="5">
    <source>
        <dbReference type="ARBA" id="ARBA00023002"/>
    </source>
</evidence>
<evidence type="ECO:0000256" key="6">
    <source>
        <dbReference type="ARBA" id="ARBA00023004"/>
    </source>
</evidence>
<dbReference type="InterPro" id="IPR044861">
    <property type="entry name" value="IPNS-like_FE2OG_OXY"/>
</dbReference>
<gene>
    <name evidence="10" type="ORF">TeGR_g4446</name>
</gene>
<dbReference type="EMBL" id="BRYB01002635">
    <property type="protein sequence ID" value="GMI23021.1"/>
    <property type="molecule type" value="Genomic_DNA"/>
</dbReference>
<dbReference type="Pfam" id="PF03171">
    <property type="entry name" value="2OG-FeII_Oxy"/>
    <property type="match status" value="1"/>
</dbReference>
<evidence type="ECO:0000256" key="1">
    <source>
        <dbReference type="ARBA" id="ARBA00001961"/>
    </source>
</evidence>
<name>A0ABQ6MB45_9STRA</name>
<feature type="domain" description="Fe2OG dioxygenase" evidence="9">
    <location>
        <begin position="227"/>
        <end position="329"/>
    </location>
</feature>
<feature type="signal peptide" evidence="8">
    <location>
        <begin position="1"/>
        <end position="19"/>
    </location>
</feature>
<feature type="region of interest" description="Disordered" evidence="7">
    <location>
        <begin position="363"/>
        <end position="392"/>
    </location>
</feature>
<accession>A0ABQ6MB45</accession>
<dbReference type="InterPro" id="IPR044862">
    <property type="entry name" value="Pro_4_hyd_alph_FE2OG_OXY"/>
</dbReference>
<dbReference type="InterPro" id="IPR005123">
    <property type="entry name" value="Oxoglu/Fe-dep_dioxygenase_dom"/>
</dbReference>
<reference evidence="10 11" key="1">
    <citation type="journal article" date="2023" name="Commun. Biol.">
        <title>Genome analysis of Parmales, the sister group of diatoms, reveals the evolutionary specialization of diatoms from phago-mixotrophs to photoautotrophs.</title>
        <authorList>
            <person name="Ban H."/>
            <person name="Sato S."/>
            <person name="Yoshikawa S."/>
            <person name="Yamada K."/>
            <person name="Nakamura Y."/>
            <person name="Ichinomiya M."/>
            <person name="Sato N."/>
            <person name="Blanc-Mathieu R."/>
            <person name="Endo H."/>
            <person name="Kuwata A."/>
            <person name="Ogata H."/>
        </authorList>
    </citation>
    <scope>NUCLEOTIDE SEQUENCE [LARGE SCALE GENOMIC DNA]</scope>
</reference>
<evidence type="ECO:0000256" key="4">
    <source>
        <dbReference type="ARBA" id="ARBA00022964"/>
    </source>
</evidence>
<keyword evidence="2" id="KW-0479">Metal-binding</keyword>
<evidence type="ECO:0000313" key="11">
    <source>
        <dbReference type="Proteomes" id="UP001165060"/>
    </source>
</evidence>
<feature type="domain" description="Fe2OG dioxygenase" evidence="9">
    <location>
        <begin position="499"/>
        <end position="615"/>
    </location>
</feature>
<dbReference type="PROSITE" id="PS51471">
    <property type="entry name" value="FE2OG_OXY"/>
    <property type="match status" value="2"/>
</dbReference>
<comment type="cofactor">
    <cofactor evidence="1">
        <name>L-ascorbate</name>
        <dbReference type="ChEBI" id="CHEBI:38290"/>
    </cofactor>
</comment>
<dbReference type="PANTHER" id="PTHR10869">
    <property type="entry name" value="PROLYL 4-HYDROXYLASE ALPHA SUBUNIT"/>
    <property type="match status" value="1"/>
</dbReference>
<keyword evidence="4" id="KW-0223">Dioxygenase</keyword>
<feature type="compositionally biased region" description="Pro residues" evidence="7">
    <location>
        <begin position="376"/>
        <end position="392"/>
    </location>
</feature>
<evidence type="ECO:0000256" key="7">
    <source>
        <dbReference type="SAM" id="MobiDB-lite"/>
    </source>
</evidence>
<dbReference type="InterPro" id="IPR045054">
    <property type="entry name" value="P4HA-like"/>
</dbReference>
<dbReference type="Pfam" id="PF13640">
    <property type="entry name" value="2OG-FeII_Oxy_3"/>
    <property type="match status" value="1"/>
</dbReference>
<evidence type="ECO:0000259" key="9">
    <source>
        <dbReference type="PROSITE" id="PS51471"/>
    </source>
</evidence>
<dbReference type="SUPFAM" id="SSF51197">
    <property type="entry name" value="Clavaminate synthase-like"/>
    <property type="match status" value="1"/>
</dbReference>
<dbReference type="SMART" id="SM00702">
    <property type="entry name" value="P4Hc"/>
    <property type="match status" value="1"/>
</dbReference>
<organism evidence="10 11">
    <name type="scientific">Tetraparma gracilis</name>
    <dbReference type="NCBI Taxonomy" id="2962635"/>
    <lineage>
        <taxon>Eukaryota</taxon>
        <taxon>Sar</taxon>
        <taxon>Stramenopiles</taxon>
        <taxon>Ochrophyta</taxon>
        <taxon>Bolidophyceae</taxon>
        <taxon>Parmales</taxon>
        <taxon>Triparmaceae</taxon>
        <taxon>Tetraparma</taxon>
    </lineage>
</organism>
<comment type="caution">
    <text evidence="10">The sequence shown here is derived from an EMBL/GenBank/DDBJ whole genome shotgun (WGS) entry which is preliminary data.</text>
</comment>
<evidence type="ECO:0000313" key="10">
    <source>
        <dbReference type="EMBL" id="GMI23021.1"/>
    </source>
</evidence>
<keyword evidence="6" id="KW-0408">Iron</keyword>
<protein>
    <recommendedName>
        <fullName evidence="9">Fe2OG dioxygenase domain-containing protein</fullName>
    </recommendedName>
</protein>
<keyword evidence="11" id="KW-1185">Reference proteome</keyword>
<dbReference type="Proteomes" id="UP001165060">
    <property type="component" value="Unassembled WGS sequence"/>
</dbReference>
<dbReference type="Gene3D" id="2.60.120.620">
    <property type="entry name" value="q2cbj1_9rhob like domain"/>
    <property type="match status" value="1"/>
</dbReference>
<feature type="chain" id="PRO_5046496016" description="Fe2OG dioxygenase domain-containing protein" evidence="8">
    <location>
        <begin position="20"/>
        <end position="619"/>
    </location>
</feature>
<keyword evidence="3 8" id="KW-0732">Signal</keyword>
<dbReference type="InterPro" id="IPR027443">
    <property type="entry name" value="IPNS-like_sf"/>
</dbReference>